<feature type="compositionally biased region" description="Basic and acidic residues" evidence="1">
    <location>
        <begin position="78"/>
        <end position="92"/>
    </location>
</feature>
<gene>
    <name evidence="3" type="ORF">IGS68_32005</name>
</gene>
<keyword evidence="2" id="KW-0472">Membrane</keyword>
<feature type="region of interest" description="Disordered" evidence="1">
    <location>
        <begin position="73"/>
        <end position="92"/>
    </location>
</feature>
<protein>
    <recommendedName>
        <fullName evidence="5">Cardiolipin synthase N-terminal domain-containing protein</fullName>
    </recommendedName>
</protein>
<feature type="transmembrane region" description="Helical" evidence="2">
    <location>
        <begin position="37"/>
        <end position="58"/>
    </location>
</feature>
<keyword evidence="2" id="KW-0812">Transmembrane</keyword>
<dbReference type="Proteomes" id="UP000595197">
    <property type="component" value="Plasmid pTT6-2"/>
</dbReference>
<evidence type="ECO:0008006" key="5">
    <source>
        <dbReference type="Google" id="ProtNLM"/>
    </source>
</evidence>
<keyword evidence="4" id="KW-1185">Reference proteome</keyword>
<evidence type="ECO:0000256" key="2">
    <source>
        <dbReference type="SAM" id="Phobius"/>
    </source>
</evidence>
<proteinExistence type="predicted"/>
<name>A0ABX7BGY1_9PROT</name>
<evidence type="ECO:0000313" key="4">
    <source>
        <dbReference type="Proteomes" id="UP000595197"/>
    </source>
</evidence>
<evidence type="ECO:0000256" key="1">
    <source>
        <dbReference type="SAM" id="MobiDB-lite"/>
    </source>
</evidence>
<geneLocation type="plasmid" evidence="3 4">
    <name>pTT6-2</name>
</geneLocation>
<evidence type="ECO:0000313" key="3">
    <source>
        <dbReference type="EMBL" id="QQP93645.1"/>
    </source>
</evidence>
<sequence>MMLSFEAFQALLLATLSLLIAVPLIACWKLCRRTGRPGWLSLLVLVPVLNVVAIYWYVLSRPAKPDAYPGGIAGRHAARPEPAVRRRGAETA</sequence>
<reference evidence="3" key="1">
    <citation type="submission" date="2021-02" db="EMBL/GenBank/DDBJ databases">
        <title>Skermanella TT6 skin isolate.</title>
        <authorList>
            <person name="Lee K."/>
            <person name="Ganzorig M."/>
        </authorList>
    </citation>
    <scope>NUCLEOTIDE SEQUENCE</scope>
    <source>
        <strain evidence="3">TT6</strain>
    </source>
</reference>
<keyword evidence="2" id="KW-1133">Transmembrane helix</keyword>
<keyword evidence="3" id="KW-0614">Plasmid</keyword>
<dbReference type="RefSeq" id="WP_201083367.1">
    <property type="nucleotide sequence ID" value="NZ_CP067422.1"/>
</dbReference>
<accession>A0ABX7BGY1</accession>
<dbReference type="EMBL" id="CP067422">
    <property type="protein sequence ID" value="QQP93645.1"/>
    <property type="molecule type" value="Genomic_DNA"/>
</dbReference>
<organism evidence="3 4">
    <name type="scientific">Skermanella cutis</name>
    <dbReference type="NCBI Taxonomy" id="2775420"/>
    <lineage>
        <taxon>Bacteria</taxon>
        <taxon>Pseudomonadati</taxon>
        <taxon>Pseudomonadota</taxon>
        <taxon>Alphaproteobacteria</taxon>
        <taxon>Rhodospirillales</taxon>
        <taxon>Azospirillaceae</taxon>
        <taxon>Skermanella</taxon>
    </lineage>
</organism>